<evidence type="ECO:0000313" key="2">
    <source>
        <dbReference type="EMBL" id="TYO63407.1"/>
    </source>
</evidence>
<proteinExistence type="predicted"/>
<dbReference type="InterPro" id="IPR037523">
    <property type="entry name" value="VOC_core"/>
</dbReference>
<dbReference type="AlphaFoldDB" id="A0A5S4YIW9"/>
<dbReference type="PANTHER" id="PTHR43279">
    <property type="entry name" value="CATECHOL-2,3-DIOXYGENASE"/>
    <property type="match status" value="1"/>
</dbReference>
<feature type="domain" description="VOC" evidence="1">
    <location>
        <begin position="185"/>
        <end position="302"/>
    </location>
</feature>
<sequence length="302" mass="32094">MTMALPTLTHKLPDSTRLGRAHLKVTNFERAAAVWRDLVGLSILSRDRDSMEMGVGSRVLLAFCASARDEASEASLGLHHVALHIPSDKEFARVAARLGTVGRSFRAVDRTVAKAIYLSDDDGIGIELVLETPHRGRLEVVGGGLRAVSVGGEIHPAALPLDLRPMVGDFIDAAGLAHPLPGGTELGHIHLRVRDLDLTNRFYADTIGFLPLLQVPAFGMYDVGTATRPHLVAFSNWTAADAPDASAAMAGLKWFTISVPSPDVIEGVAGRLAAGGIRFLESTNAVQANDPDGNSIIVTCDD</sequence>
<dbReference type="InterPro" id="IPR004360">
    <property type="entry name" value="Glyas_Fos-R_dOase_dom"/>
</dbReference>
<dbReference type="Proteomes" id="UP000324797">
    <property type="component" value="Unassembled WGS sequence"/>
</dbReference>
<feature type="domain" description="VOC" evidence="1">
    <location>
        <begin position="17"/>
        <end position="131"/>
    </location>
</feature>
<dbReference type="Pfam" id="PF00903">
    <property type="entry name" value="Glyoxalase"/>
    <property type="match status" value="1"/>
</dbReference>
<dbReference type="EMBL" id="VSTH01000100">
    <property type="protein sequence ID" value="TYO63407.1"/>
    <property type="molecule type" value="Genomic_DNA"/>
</dbReference>
<reference evidence="2 3" key="1">
    <citation type="submission" date="2019-08" db="EMBL/GenBank/DDBJ databases">
        <title>Bradyrhizobium hipponensis sp. nov., a rhizobium isolated from a Lupinus angustifolius root nodule in Tunisia.</title>
        <authorList>
            <person name="Off K."/>
            <person name="Rejili M."/>
            <person name="Mars M."/>
            <person name="Brachmann A."/>
            <person name="Marin M."/>
        </authorList>
    </citation>
    <scope>NUCLEOTIDE SEQUENCE [LARGE SCALE GENOMIC DNA]</scope>
    <source>
        <strain evidence="3">aSej3</strain>
    </source>
</reference>
<accession>A0A5S4YIW9</accession>
<evidence type="ECO:0000313" key="3">
    <source>
        <dbReference type="Proteomes" id="UP000324797"/>
    </source>
</evidence>
<protein>
    <recommendedName>
        <fullName evidence="1">VOC domain-containing protein</fullName>
    </recommendedName>
</protein>
<comment type="caution">
    <text evidence="2">The sequence shown here is derived from an EMBL/GenBank/DDBJ whole genome shotgun (WGS) entry which is preliminary data.</text>
</comment>
<gene>
    <name evidence="2" type="ORF">FXV83_27525</name>
</gene>
<organism evidence="2 3">
    <name type="scientific">Bradyrhizobium hipponense</name>
    <dbReference type="NCBI Taxonomy" id="2605638"/>
    <lineage>
        <taxon>Bacteria</taxon>
        <taxon>Pseudomonadati</taxon>
        <taxon>Pseudomonadota</taxon>
        <taxon>Alphaproteobacteria</taxon>
        <taxon>Hyphomicrobiales</taxon>
        <taxon>Nitrobacteraceae</taxon>
        <taxon>Bradyrhizobium</taxon>
    </lineage>
</organism>
<dbReference type="Gene3D" id="3.10.180.10">
    <property type="entry name" value="2,3-Dihydroxybiphenyl 1,2-Dioxygenase, domain 1"/>
    <property type="match status" value="2"/>
</dbReference>
<keyword evidence="3" id="KW-1185">Reference proteome</keyword>
<dbReference type="PANTHER" id="PTHR43279:SF1">
    <property type="entry name" value="CATECHOL-2,3-DIOXYGENASE"/>
    <property type="match status" value="1"/>
</dbReference>
<dbReference type="PROSITE" id="PS51819">
    <property type="entry name" value="VOC"/>
    <property type="match status" value="2"/>
</dbReference>
<name>A0A5S4YIW9_9BRAD</name>
<dbReference type="InterPro" id="IPR029068">
    <property type="entry name" value="Glyas_Bleomycin-R_OHBP_Dase"/>
</dbReference>
<evidence type="ECO:0000259" key="1">
    <source>
        <dbReference type="PROSITE" id="PS51819"/>
    </source>
</evidence>
<dbReference type="SUPFAM" id="SSF54593">
    <property type="entry name" value="Glyoxalase/Bleomycin resistance protein/Dihydroxybiphenyl dioxygenase"/>
    <property type="match status" value="2"/>
</dbReference>